<dbReference type="RefSeq" id="WP_068742852.1">
    <property type="nucleotide sequence ID" value="NZ_FNSA01000003.1"/>
</dbReference>
<evidence type="ECO:0000313" key="1">
    <source>
        <dbReference type="EMBL" id="SEC76015.1"/>
    </source>
</evidence>
<sequence length="78" mass="8413">MHALSLESNSIEWTGTFHLAVAFVAQDLLRDGAGVRVLVRTEAEGELDGSLTTADTTHLVIAGRRVKIADNITGFYVD</sequence>
<keyword evidence="2" id="KW-1185">Reference proteome</keyword>
<protein>
    <submittedName>
        <fullName evidence="1">Uncharacterized protein</fullName>
    </submittedName>
</protein>
<gene>
    <name evidence="1" type="ORF">SAMN04489793_3142</name>
</gene>
<name>A0A1H4V4Z7_TSUTY</name>
<dbReference type="Proteomes" id="UP000182241">
    <property type="component" value="Unassembled WGS sequence"/>
</dbReference>
<dbReference type="STRING" id="57704.SAMN04489793_3142"/>
<proteinExistence type="predicted"/>
<dbReference type="AlphaFoldDB" id="A0A1H4V4Z7"/>
<evidence type="ECO:0000313" key="2">
    <source>
        <dbReference type="Proteomes" id="UP000182241"/>
    </source>
</evidence>
<dbReference type="EMBL" id="FNSA01000003">
    <property type="protein sequence ID" value="SEC76015.1"/>
    <property type="molecule type" value="Genomic_DNA"/>
</dbReference>
<organism evidence="1 2">
    <name type="scientific">Tsukamurella tyrosinosolvens</name>
    <dbReference type="NCBI Taxonomy" id="57704"/>
    <lineage>
        <taxon>Bacteria</taxon>
        <taxon>Bacillati</taxon>
        <taxon>Actinomycetota</taxon>
        <taxon>Actinomycetes</taxon>
        <taxon>Mycobacteriales</taxon>
        <taxon>Tsukamurellaceae</taxon>
        <taxon>Tsukamurella</taxon>
    </lineage>
</organism>
<reference evidence="2" key="1">
    <citation type="submission" date="2016-10" db="EMBL/GenBank/DDBJ databases">
        <authorList>
            <person name="Varghese N."/>
            <person name="Submissions S."/>
        </authorList>
    </citation>
    <scope>NUCLEOTIDE SEQUENCE [LARGE SCALE GENOMIC DNA]</scope>
    <source>
        <strain evidence="2">DSM 44234</strain>
    </source>
</reference>
<accession>A0A1H4V4Z7</accession>